<feature type="transmembrane region" description="Helical" evidence="1">
    <location>
        <begin position="189"/>
        <end position="209"/>
    </location>
</feature>
<dbReference type="Proteomes" id="UP000316855">
    <property type="component" value="Chromosome"/>
</dbReference>
<keyword evidence="1" id="KW-0472">Membrane</keyword>
<feature type="transmembrane region" description="Helical" evidence="1">
    <location>
        <begin position="161"/>
        <end position="182"/>
    </location>
</feature>
<feature type="transmembrane region" description="Helical" evidence="1">
    <location>
        <begin position="463"/>
        <end position="485"/>
    </location>
</feature>
<feature type="transmembrane region" description="Helical" evidence="1">
    <location>
        <begin position="240"/>
        <end position="257"/>
    </location>
</feature>
<keyword evidence="1" id="KW-1133">Transmembrane helix</keyword>
<feature type="transmembrane region" description="Helical" evidence="1">
    <location>
        <begin position="412"/>
        <end position="433"/>
    </location>
</feature>
<keyword evidence="1" id="KW-0812">Transmembrane</keyword>
<evidence type="ECO:0008006" key="4">
    <source>
        <dbReference type="Google" id="ProtNLM"/>
    </source>
</evidence>
<feature type="transmembrane region" description="Helical" evidence="1">
    <location>
        <begin position="73"/>
        <end position="90"/>
    </location>
</feature>
<dbReference type="EMBL" id="CP036343">
    <property type="protein sequence ID" value="QDT93024.1"/>
    <property type="molecule type" value="Genomic_DNA"/>
</dbReference>
<keyword evidence="3" id="KW-1185">Reference proteome</keyword>
<dbReference type="AlphaFoldDB" id="A0A517VJ43"/>
<feature type="transmembrane region" description="Helical" evidence="1">
    <location>
        <begin position="111"/>
        <end position="131"/>
    </location>
</feature>
<reference evidence="2 3" key="1">
    <citation type="submission" date="2019-02" db="EMBL/GenBank/DDBJ databases">
        <title>Deep-cultivation of Planctomycetes and their phenomic and genomic characterization uncovers novel biology.</title>
        <authorList>
            <person name="Wiegand S."/>
            <person name="Jogler M."/>
            <person name="Boedeker C."/>
            <person name="Pinto D."/>
            <person name="Vollmers J."/>
            <person name="Rivas-Marin E."/>
            <person name="Kohn T."/>
            <person name="Peeters S.H."/>
            <person name="Heuer A."/>
            <person name="Rast P."/>
            <person name="Oberbeckmann S."/>
            <person name="Bunk B."/>
            <person name="Jeske O."/>
            <person name="Meyerdierks A."/>
            <person name="Storesund J.E."/>
            <person name="Kallscheuer N."/>
            <person name="Luecker S."/>
            <person name="Lage O.M."/>
            <person name="Pohl T."/>
            <person name="Merkel B.J."/>
            <person name="Hornburger P."/>
            <person name="Mueller R.-W."/>
            <person name="Bruemmer F."/>
            <person name="Labrenz M."/>
            <person name="Spormann A.M."/>
            <person name="Op den Camp H."/>
            <person name="Overmann J."/>
            <person name="Amann R."/>
            <person name="Jetten M.S.M."/>
            <person name="Mascher T."/>
            <person name="Medema M.H."/>
            <person name="Devos D.P."/>
            <person name="Kaster A.-K."/>
            <person name="Ovreas L."/>
            <person name="Rohde M."/>
            <person name="Galperin M.Y."/>
            <person name="Jogler C."/>
        </authorList>
    </citation>
    <scope>NUCLEOTIDE SEQUENCE [LARGE SCALE GENOMIC DNA]</scope>
    <source>
        <strain evidence="2 3">Pan161</strain>
    </source>
</reference>
<feature type="transmembrane region" description="Helical" evidence="1">
    <location>
        <begin position="215"/>
        <end position="233"/>
    </location>
</feature>
<evidence type="ECO:0000313" key="2">
    <source>
        <dbReference type="EMBL" id="QDT93024.1"/>
    </source>
</evidence>
<name>A0A517VJ43_9PLAN</name>
<sequence length="745" mass="84530">MIALVLALLAGAVWPVIATLWFVFASILVGHRILAFLKITEQDSSFLMKFLTGAGLYASLVSLSAHVPINYPVFYGIGLLLPVLFDQKLARDYLIQFKNWILGNNEDPYRFNLLDCLLTTLALIYFVVALMPEVGHDALAMHLFIPVHMAAQHQWGFDASIYVWAVMPLLGDWIYSICYMLGGETAVRLINVCFILLLTGLIKEFVLWLDGDETTVRWTNLIFLSTPLTFAVGSSLFIESIWTAYIIAGAIIVFRFWEDPEPLKSRILLAGLLLGFALATKAVTLLIIPGIFLILLYRWKYWCQLTWITTVGSGLFLFALPGSIPYLTALVKTGNPVFPFFNQIFKSEYFAIKNFDNASIFGKGLHWDFLYRVVFHTGEFLESYVGGSGFQWLLLFIPALGALVITKNKKALALFMVAALSLYLSFRSVSYIRYTFPEWLMLTTMAGCLIFSPMMRKTRLHNYFISAGCMTVVLNVVFLNSAAFYGDFQIKSLLSHTHRQTYLSERSPVRSAVKLVNEINMSRSPVAIFAAPYVAGLTSDALHCSWYNSRFQGLITNAQTEESIITALKNEGVDYMILDSSWKDPQVIKQIQKVTDVIAEIDEISVRRLSEKYQFTHELLQSSEFNKIEGWTLHENADFDDAERLVSVDVQSPVYQVIPVKPNKRYQNMITARSDAHHGQARMQINWLDTQGRFIDTDLRPIQCSESWNSYSMRVNSPPNAYSAIVYCTGHSNKKIQFKKNSFKE</sequence>
<feature type="transmembrane region" description="Helical" evidence="1">
    <location>
        <begin position="439"/>
        <end position="456"/>
    </location>
</feature>
<dbReference type="Gene3D" id="2.60.120.260">
    <property type="entry name" value="Galactose-binding domain-like"/>
    <property type="match status" value="1"/>
</dbReference>
<dbReference type="KEGG" id="gax:Pan161_46960"/>
<feature type="transmembrane region" description="Helical" evidence="1">
    <location>
        <begin position="384"/>
        <end position="405"/>
    </location>
</feature>
<organism evidence="2 3">
    <name type="scientific">Gimesia algae</name>
    <dbReference type="NCBI Taxonomy" id="2527971"/>
    <lineage>
        <taxon>Bacteria</taxon>
        <taxon>Pseudomonadati</taxon>
        <taxon>Planctomycetota</taxon>
        <taxon>Planctomycetia</taxon>
        <taxon>Planctomycetales</taxon>
        <taxon>Planctomycetaceae</taxon>
        <taxon>Gimesia</taxon>
    </lineage>
</organism>
<accession>A0A517VJ43</accession>
<evidence type="ECO:0000313" key="3">
    <source>
        <dbReference type="Proteomes" id="UP000316855"/>
    </source>
</evidence>
<protein>
    <recommendedName>
        <fullName evidence="4">Glycosyltransferase RgtA/B/C/D-like domain-containing protein</fullName>
    </recommendedName>
</protein>
<evidence type="ECO:0000256" key="1">
    <source>
        <dbReference type="SAM" id="Phobius"/>
    </source>
</evidence>
<proteinExistence type="predicted"/>
<feature type="transmembrane region" description="Helical" evidence="1">
    <location>
        <begin position="307"/>
        <end position="327"/>
    </location>
</feature>
<feature type="transmembrane region" description="Helical" evidence="1">
    <location>
        <begin position="269"/>
        <end position="295"/>
    </location>
</feature>
<gene>
    <name evidence="2" type="ORF">Pan161_46960</name>
</gene>
<feature type="transmembrane region" description="Helical" evidence="1">
    <location>
        <begin position="12"/>
        <end position="34"/>
    </location>
</feature>